<sequence length="29" mass="3488">MVEFRSKFLDLSIFLIGLLNFIFRINLDI</sequence>
<name>A0A445N2S9_9BACT</name>
<dbReference type="EMBL" id="OJIN01000224">
    <property type="protein sequence ID" value="SPD76001.1"/>
    <property type="molecule type" value="Genomic_DNA"/>
</dbReference>
<organism evidence="2">
    <name type="scientific">uncultured Desulfobacterium sp</name>
    <dbReference type="NCBI Taxonomy" id="201089"/>
    <lineage>
        <taxon>Bacteria</taxon>
        <taxon>Pseudomonadati</taxon>
        <taxon>Thermodesulfobacteriota</taxon>
        <taxon>Desulfobacteria</taxon>
        <taxon>Desulfobacterales</taxon>
        <taxon>Desulfobacteriaceae</taxon>
        <taxon>Desulfobacterium</taxon>
        <taxon>environmental samples</taxon>
    </lineage>
</organism>
<evidence type="ECO:0000256" key="1">
    <source>
        <dbReference type="SAM" id="Phobius"/>
    </source>
</evidence>
<gene>
    <name evidence="2" type="ORF">PITCH_A790010</name>
</gene>
<dbReference type="AlphaFoldDB" id="A0A445N2S9"/>
<keyword evidence="1" id="KW-0812">Transmembrane</keyword>
<evidence type="ECO:0000313" key="2">
    <source>
        <dbReference type="EMBL" id="SPD76001.1"/>
    </source>
</evidence>
<proteinExistence type="predicted"/>
<accession>A0A445N2S9</accession>
<reference evidence="2" key="1">
    <citation type="submission" date="2018-01" db="EMBL/GenBank/DDBJ databases">
        <authorList>
            <person name="Regsiter A."/>
            <person name="William W."/>
        </authorList>
    </citation>
    <scope>NUCLEOTIDE SEQUENCE</scope>
    <source>
        <strain evidence="2">TRIP AH-1</strain>
    </source>
</reference>
<keyword evidence="1" id="KW-0472">Membrane</keyword>
<feature type="transmembrane region" description="Helical" evidence="1">
    <location>
        <begin position="7"/>
        <end position="27"/>
    </location>
</feature>
<protein>
    <submittedName>
        <fullName evidence="2">Uncharacterized protein</fullName>
    </submittedName>
</protein>
<keyword evidence="1" id="KW-1133">Transmembrane helix</keyword>